<dbReference type="Proteomes" id="UP001596432">
    <property type="component" value="Unassembled WGS sequence"/>
</dbReference>
<gene>
    <name evidence="6" type="ORF">ACFQMA_07475</name>
</gene>
<dbReference type="PANTHER" id="PTHR30532:SF1">
    <property type="entry name" value="IRON(3+)-HYDROXAMATE-BINDING PROTEIN FHUD"/>
    <property type="match status" value="1"/>
</dbReference>
<sequence length="413" mass="45519">MARDADTTGEPTRREFVTYGTALVGAGAVAGCAADEAPTDAADGGGGGADVEGGTDSGSGGTATQTGTATDATTPYSVTMAPVGEVTFDAVPEAWIAYCGEYADMGVALGQADGMTGIGGVDRYHTDVYDELPGVSVDREPLERHPEVRTKEQFYELENDVHLYDPGMLINWFDWDQSDVDEIADNVGPFVGNLIFRRSDEWHDYRYYTLYEAFEKVATVFQQRERFEAFERLHDEFIADLQRRLPPASDRPNVFLTFEGTNEPETFSPYRLNDRGTSKKQWRDLGVADALAGTGVENLSTENRGELDYENLLEVDPDVLLIRGHERKSATEFRDTVVAFMEDHPVGSQLSAVQNGRVYRGGYLHQGPIHNLFLTERAAKQLYPDTFGKVTGDAELFDRQRVADIVNGEFGGE</sequence>
<dbReference type="PROSITE" id="PS51257">
    <property type="entry name" value="PROKAR_LIPOPROTEIN"/>
    <property type="match status" value="1"/>
</dbReference>
<reference evidence="6 7" key="1">
    <citation type="journal article" date="2019" name="Int. J. Syst. Evol. Microbiol.">
        <title>The Global Catalogue of Microorganisms (GCM) 10K type strain sequencing project: providing services to taxonomists for standard genome sequencing and annotation.</title>
        <authorList>
            <consortium name="The Broad Institute Genomics Platform"/>
            <consortium name="The Broad Institute Genome Sequencing Center for Infectious Disease"/>
            <person name="Wu L."/>
            <person name="Ma J."/>
        </authorList>
    </citation>
    <scope>NUCLEOTIDE SEQUENCE [LARGE SCALE GENOMIC DNA]</scope>
    <source>
        <strain evidence="6 7">XZYJT29</strain>
    </source>
</reference>
<dbReference type="SUPFAM" id="SSF53807">
    <property type="entry name" value="Helical backbone' metal receptor"/>
    <property type="match status" value="1"/>
</dbReference>
<feature type="compositionally biased region" description="Gly residues" evidence="4">
    <location>
        <begin position="43"/>
        <end position="61"/>
    </location>
</feature>
<keyword evidence="7" id="KW-1185">Reference proteome</keyword>
<evidence type="ECO:0000256" key="3">
    <source>
        <dbReference type="ARBA" id="ARBA00022729"/>
    </source>
</evidence>
<name>A0ABD5Y1H1_9EURY</name>
<dbReference type="InterPro" id="IPR006311">
    <property type="entry name" value="TAT_signal"/>
</dbReference>
<dbReference type="GeneID" id="78819938"/>
<feature type="compositionally biased region" description="Low complexity" evidence="4">
    <location>
        <begin position="62"/>
        <end position="74"/>
    </location>
</feature>
<protein>
    <submittedName>
        <fullName evidence="6">ABC transporter substrate-binding protein</fullName>
    </submittedName>
</protein>
<dbReference type="PROSITE" id="PS51318">
    <property type="entry name" value="TAT"/>
    <property type="match status" value="1"/>
</dbReference>
<accession>A0ABD5Y1H1</accession>
<evidence type="ECO:0000313" key="7">
    <source>
        <dbReference type="Proteomes" id="UP001596432"/>
    </source>
</evidence>
<dbReference type="PANTHER" id="PTHR30532">
    <property type="entry name" value="IRON III DICITRATE-BINDING PERIPLASMIC PROTEIN"/>
    <property type="match status" value="1"/>
</dbReference>
<dbReference type="AlphaFoldDB" id="A0ABD5Y1H1"/>
<evidence type="ECO:0000256" key="4">
    <source>
        <dbReference type="SAM" id="MobiDB-lite"/>
    </source>
</evidence>
<comment type="subcellular location">
    <subcellularLocation>
        <location evidence="1">Cell envelope</location>
    </subcellularLocation>
</comment>
<keyword evidence="3" id="KW-0732">Signal</keyword>
<dbReference type="Pfam" id="PF01497">
    <property type="entry name" value="Peripla_BP_2"/>
    <property type="match status" value="1"/>
</dbReference>
<evidence type="ECO:0000256" key="2">
    <source>
        <dbReference type="ARBA" id="ARBA00022448"/>
    </source>
</evidence>
<evidence type="ECO:0000259" key="5">
    <source>
        <dbReference type="PROSITE" id="PS50983"/>
    </source>
</evidence>
<proteinExistence type="predicted"/>
<comment type="caution">
    <text evidence="6">The sequence shown here is derived from an EMBL/GenBank/DDBJ whole genome shotgun (WGS) entry which is preliminary data.</text>
</comment>
<dbReference type="PROSITE" id="PS50983">
    <property type="entry name" value="FE_B12_PBP"/>
    <property type="match status" value="1"/>
</dbReference>
<dbReference type="InterPro" id="IPR002491">
    <property type="entry name" value="ABC_transptr_periplasmic_BD"/>
</dbReference>
<organism evidence="6 7">
    <name type="scientific">Halosimplex aquaticum</name>
    <dbReference type="NCBI Taxonomy" id="3026162"/>
    <lineage>
        <taxon>Archaea</taxon>
        <taxon>Methanobacteriati</taxon>
        <taxon>Methanobacteriota</taxon>
        <taxon>Stenosarchaea group</taxon>
        <taxon>Halobacteria</taxon>
        <taxon>Halobacteriales</taxon>
        <taxon>Haloarculaceae</taxon>
        <taxon>Halosimplex</taxon>
    </lineage>
</organism>
<dbReference type="EMBL" id="JBHTAS010000001">
    <property type="protein sequence ID" value="MFC7139678.1"/>
    <property type="molecule type" value="Genomic_DNA"/>
</dbReference>
<evidence type="ECO:0000313" key="6">
    <source>
        <dbReference type="EMBL" id="MFC7139678.1"/>
    </source>
</evidence>
<dbReference type="Gene3D" id="3.40.50.1980">
    <property type="entry name" value="Nitrogenase molybdenum iron protein domain"/>
    <property type="match status" value="2"/>
</dbReference>
<keyword evidence="2" id="KW-0813">Transport</keyword>
<dbReference type="RefSeq" id="WP_274325260.1">
    <property type="nucleotide sequence ID" value="NZ_CP118158.1"/>
</dbReference>
<dbReference type="InterPro" id="IPR051313">
    <property type="entry name" value="Bact_iron-sidero_bind"/>
</dbReference>
<feature type="domain" description="Fe/B12 periplasmic-binding" evidence="5">
    <location>
        <begin position="94"/>
        <end position="390"/>
    </location>
</feature>
<evidence type="ECO:0000256" key="1">
    <source>
        <dbReference type="ARBA" id="ARBA00004196"/>
    </source>
</evidence>
<feature type="region of interest" description="Disordered" evidence="4">
    <location>
        <begin position="39"/>
        <end position="74"/>
    </location>
</feature>